<keyword evidence="1 5" id="KW-0489">Methyltransferase</keyword>
<keyword evidence="3" id="KW-0949">S-adenosyl-L-methionine</keyword>
<feature type="compositionally biased region" description="Low complexity" evidence="4">
    <location>
        <begin position="65"/>
        <end position="76"/>
    </location>
</feature>
<name>A0A411YCW1_9ACTN</name>
<dbReference type="CDD" id="cd02440">
    <property type="entry name" value="AdoMet_MTases"/>
    <property type="match status" value="1"/>
</dbReference>
<dbReference type="KEGG" id="erz:ER308_05685"/>
<dbReference type="AlphaFoldDB" id="A0A411YCW1"/>
<organism evidence="5 6">
    <name type="scientific">Egibacter rhizosphaerae</name>
    <dbReference type="NCBI Taxonomy" id="1670831"/>
    <lineage>
        <taxon>Bacteria</taxon>
        <taxon>Bacillati</taxon>
        <taxon>Actinomycetota</taxon>
        <taxon>Nitriliruptoria</taxon>
        <taxon>Egibacterales</taxon>
        <taxon>Egibacteraceae</taxon>
        <taxon>Egibacter</taxon>
    </lineage>
</organism>
<dbReference type="PANTHER" id="PTHR43464:SF19">
    <property type="entry name" value="UBIQUINONE BIOSYNTHESIS O-METHYLTRANSFERASE, MITOCHONDRIAL"/>
    <property type="match status" value="1"/>
</dbReference>
<dbReference type="Pfam" id="PF13489">
    <property type="entry name" value="Methyltransf_23"/>
    <property type="match status" value="1"/>
</dbReference>
<dbReference type="EMBL" id="CP036402">
    <property type="protein sequence ID" value="QBI19083.1"/>
    <property type="molecule type" value="Genomic_DNA"/>
</dbReference>
<reference evidence="5 6" key="1">
    <citation type="submission" date="2019-01" db="EMBL/GenBank/DDBJ databases">
        <title>Egibacter rhizosphaerae EGI 80759T.</title>
        <authorList>
            <person name="Chen D.-D."/>
            <person name="Tian Y."/>
            <person name="Jiao J.-Y."/>
            <person name="Zhang X.-T."/>
            <person name="Zhang Y.-G."/>
            <person name="Zhang Y."/>
            <person name="Xiao M."/>
            <person name="Shu W.-S."/>
            <person name="Li W.-J."/>
        </authorList>
    </citation>
    <scope>NUCLEOTIDE SEQUENCE [LARGE SCALE GENOMIC DNA]</scope>
    <source>
        <strain evidence="5 6">EGI 80759</strain>
    </source>
</reference>
<keyword evidence="2 5" id="KW-0808">Transferase</keyword>
<dbReference type="SUPFAM" id="SSF53335">
    <property type="entry name" value="S-adenosyl-L-methionine-dependent methyltransferases"/>
    <property type="match status" value="1"/>
</dbReference>
<sequence>MSSRVAARIVRSLAPRPHRCGRTREAPCPFRRCPSSSSCPWPFCRRSSCRSPRSSSCSFWDCGRSAPSSASPTHTSIEGRGPGVGDRLPLDTRPVEDFVRTALPTPPARVLEVGAGLGDLAVDLRTAGHDVTATDPDPDRGPDVRAGSLYDVATDEGPFDAVVASRVLHHLPELGGALDHLALLLADGGRLIVNDFAREAVEGRAAAWMAAWLTHRDASWQPADADACLAEFHEGHAGIHSGATLHAALAARFHVIEATRAPVLAHGYLDRDPAAEDDERHRCRMGTLPAVGRRWVAVRATGQGGDAPER</sequence>
<dbReference type="GO" id="GO:0032259">
    <property type="term" value="P:methylation"/>
    <property type="evidence" value="ECO:0007669"/>
    <property type="project" value="UniProtKB-KW"/>
</dbReference>
<dbReference type="InterPro" id="IPR029063">
    <property type="entry name" value="SAM-dependent_MTases_sf"/>
</dbReference>
<dbReference type="GO" id="GO:0008168">
    <property type="term" value="F:methyltransferase activity"/>
    <property type="evidence" value="ECO:0007669"/>
    <property type="project" value="UniProtKB-KW"/>
</dbReference>
<feature type="region of interest" description="Disordered" evidence="4">
    <location>
        <begin position="65"/>
        <end position="89"/>
    </location>
</feature>
<evidence type="ECO:0000313" key="6">
    <source>
        <dbReference type="Proteomes" id="UP000291469"/>
    </source>
</evidence>
<evidence type="ECO:0000256" key="3">
    <source>
        <dbReference type="ARBA" id="ARBA00022691"/>
    </source>
</evidence>
<gene>
    <name evidence="5" type="ORF">ER308_05685</name>
</gene>
<keyword evidence="6" id="KW-1185">Reference proteome</keyword>
<evidence type="ECO:0000313" key="5">
    <source>
        <dbReference type="EMBL" id="QBI19083.1"/>
    </source>
</evidence>
<dbReference type="PANTHER" id="PTHR43464">
    <property type="entry name" value="METHYLTRANSFERASE"/>
    <property type="match status" value="1"/>
</dbReference>
<evidence type="ECO:0000256" key="1">
    <source>
        <dbReference type="ARBA" id="ARBA00022603"/>
    </source>
</evidence>
<dbReference type="Gene3D" id="3.40.50.150">
    <property type="entry name" value="Vaccinia Virus protein VP39"/>
    <property type="match status" value="1"/>
</dbReference>
<dbReference type="Proteomes" id="UP000291469">
    <property type="component" value="Chromosome"/>
</dbReference>
<protein>
    <submittedName>
        <fullName evidence="5">Class I SAM-dependent methyltransferase</fullName>
    </submittedName>
</protein>
<accession>A0A411YCW1</accession>
<proteinExistence type="predicted"/>
<dbReference type="OrthoDB" id="3696043at2"/>
<evidence type="ECO:0000256" key="2">
    <source>
        <dbReference type="ARBA" id="ARBA00022679"/>
    </source>
</evidence>
<evidence type="ECO:0000256" key="4">
    <source>
        <dbReference type="SAM" id="MobiDB-lite"/>
    </source>
</evidence>